<reference evidence="2 3" key="1">
    <citation type="journal article" date="2016" name="Nat. Commun.">
        <title>Thousands of microbial genomes shed light on interconnected biogeochemical processes in an aquifer system.</title>
        <authorList>
            <person name="Anantharaman K."/>
            <person name="Brown C.T."/>
            <person name="Hug L.A."/>
            <person name="Sharon I."/>
            <person name="Castelle C.J."/>
            <person name="Probst A.J."/>
            <person name="Thomas B.C."/>
            <person name="Singh A."/>
            <person name="Wilkins M.J."/>
            <person name="Karaoz U."/>
            <person name="Brodie E.L."/>
            <person name="Williams K.H."/>
            <person name="Hubbard S.S."/>
            <person name="Banfield J.F."/>
        </authorList>
    </citation>
    <scope>NUCLEOTIDE SEQUENCE [LARGE SCALE GENOMIC DNA]</scope>
</reference>
<dbReference type="Pfam" id="PF18895">
    <property type="entry name" value="T4SS_pilin"/>
    <property type="match status" value="1"/>
</dbReference>
<proteinExistence type="predicted"/>
<evidence type="ECO:0000313" key="2">
    <source>
        <dbReference type="EMBL" id="OGE80490.1"/>
    </source>
</evidence>
<sequence>MKKIFVSAYSLILIFYAATARAIYNPSNLFVGNLGDNSFQGIIMFIIQNIFLPIAGTVAMLFIIIGGFRYIVAAKQGHGDKSVDVAKKTITNAIVGLIIIILSYIIVTVIINALKGNV</sequence>
<keyword evidence="1" id="KW-0472">Membrane</keyword>
<evidence type="ECO:0000313" key="3">
    <source>
        <dbReference type="Proteomes" id="UP000176233"/>
    </source>
</evidence>
<dbReference type="EMBL" id="MFEJ01000011">
    <property type="protein sequence ID" value="OGE80490.1"/>
    <property type="molecule type" value="Genomic_DNA"/>
</dbReference>
<keyword evidence="1" id="KW-0812">Transmembrane</keyword>
<gene>
    <name evidence="2" type="ORF">A2660_01360</name>
</gene>
<dbReference type="Proteomes" id="UP000176233">
    <property type="component" value="Unassembled WGS sequence"/>
</dbReference>
<keyword evidence="1" id="KW-1133">Transmembrane helix</keyword>
<comment type="caution">
    <text evidence="2">The sequence shown here is derived from an EMBL/GenBank/DDBJ whole genome shotgun (WGS) entry which is preliminary data.</text>
</comment>
<dbReference type="InterPro" id="IPR043993">
    <property type="entry name" value="T4SS_pilin"/>
</dbReference>
<feature type="transmembrane region" description="Helical" evidence="1">
    <location>
        <begin position="93"/>
        <end position="114"/>
    </location>
</feature>
<protein>
    <submittedName>
        <fullName evidence="2">Uncharacterized protein</fullName>
    </submittedName>
</protein>
<name>A0A1F5NT19_9BACT</name>
<accession>A0A1F5NT19</accession>
<feature type="transmembrane region" description="Helical" evidence="1">
    <location>
        <begin position="46"/>
        <end position="72"/>
    </location>
</feature>
<evidence type="ECO:0000256" key="1">
    <source>
        <dbReference type="SAM" id="Phobius"/>
    </source>
</evidence>
<dbReference type="AlphaFoldDB" id="A0A1F5NT19"/>
<organism evidence="2 3">
    <name type="scientific">Candidatus Doudnabacteria bacterium RIFCSPHIGHO2_01_FULL_45_18</name>
    <dbReference type="NCBI Taxonomy" id="1817823"/>
    <lineage>
        <taxon>Bacteria</taxon>
        <taxon>Candidatus Doudnaibacteriota</taxon>
    </lineage>
</organism>